<dbReference type="InterPro" id="IPR020472">
    <property type="entry name" value="WD40_PAC1"/>
</dbReference>
<proteinExistence type="predicted"/>
<dbReference type="InterPro" id="IPR019775">
    <property type="entry name" value="WD40_repeat_CS"/>
</dbReference>
<dbReference type="PROSITE" id="PS50082">
    <property type="entry name" value="WD_REPEATS_2"/>
    <property type="match status" value="4"/>
</dbReference>
<keyword evidence="4" id="KW-0472">Membrane</keyword>
<dbReference type="InterPro" id="IPR015943">
    <property type="entry name" value="WD40/YVTN_repeat-like_dom_sf"/>
</dbReference>
<evidence type="ECO:0000256" key="1">
    <source>
        <dbReference type="ARBA" id="ARBA00022574"/>
    </source>
</evidence>
<dbReference type="SUPFAM" id="SSF50978">
    <property type="entry name" value="WD40 repeat-like"/>
    <property type="match status" value="1"/>
</dbReference>
<evidence type="ECO:0000313" key="5">
    <source>
        <dbReference type="EMBL" id="ETN98989.1"/>
    </source>
</evidence>
<dbReference type="Gene3D" id="2.130.10.10">
    <property type="entry name" value="YVTN repeat-like/Quinoprotein amine dehydrogenase"/>
    <property type="match status" value="2"/>
</dbReference>
<reference evidence="5 6" key="1">
    <citation type="journal article" date="2013" name="Curr. Biol.">
        <title>The Genome of the Foraminiferan Reticulomyxa filosa.</title>
        <authorList>
            <person name="Glockner G."/>
            <person name="Hulsmann N."/>
            <person name="Schleicher M."/>
            <person name="Noegel A.A."/>
            <person name="Eichinger L."/>
            <person name="Gallinger C."/>
            <person name="Pawlowski J."/>
            <person name="Sierra R."/>
            <person name="Euteneuer U."/>
            <person name="Pillet L."/>
            <person name="Moustafa A."/>
            <person name="Platzer M."/>
            <person name="Groth M."/>
            <person name="Szafranski K."/>
            <person name="Schliwa M."/>
        </authorList>
    </citation>
    <scope>NUCLEOTIDE SEQUENCE [LARGE SCALE GENOMIC DNA]</scope>
</reference>
<keyword evidence="4" id="KW-0812">Transmembrane</keyword>
<feature type="transmembrane region" description="Helical" evidence="4">
    <location>
        <begin position="137"/>
        <end position="164"/>
    </location>
</feature>
<keyword evidence="1 3" id="KW-0853">WD repeat</keyword>
<evidence type="ECO:0000256" key="2">
    <source>
        <dbReference type="ARBA" id="ARBA00022737"/>
    </source>
</evidence>
<feature type="repeat" description="WD" evidence="3">
    <location>
        <begin position="230"/>
        <end position="256"/>
    </location>
</feature>
<feature type="repeat" description="WD" evidence="3">
    <location>
        <begin position="78"/>
        <end position="121"/>
    </location>
</feature>
<dbReference type="PROSITE" id="PS50294">
    <property type="entry name" value="WD_REPEATS_REGION"/>
    <property type="match status" value="3"/>
</dbReference>
<dbReference type="PRINTS" id="PR00320">
    <property type="entry name" value="GPROTEINBRPT"/>
</dbReference>
<dbReference type="AlphaFoldDB" id="X6LE33"/>
<organism evidence="5 6">
    <name type="scientific">Reticulomyxa filosa</name>
    <dbReference type="NCBI Taxonomy" id="46433"/>
    <lineage>
        <taxon>Eukaryota</taxon>
        <taxon>Sar</taxon>
        <taxon>Rhizaria</taxon>
        <taxon>Retaria</taxon>
        <taxon>Foraminifera</taxon>
        <taxon>Monothalamids</taxon>
        <taxon>Reticulomyxidae</taxon>
        <taxon>Reticulomyxa</taxon>
    </lineage>
</organism>
<accession>X6LE33</accession>
<name>X6LE33_RETFI</name>
<dbReference type="InterPro" id="IPR001680">
    <property type="entry name" value="WD40_rpt"/>
</dbReference>
<dbReference type="PANTHER" id="PTHR22847:SF637">
    <property type="entry name" value="WD REPEAT DOMAIN 5B"/>
    <property type="match status" value="1"/>
</dbReference>
<dbReference type="EMBL" id="ASPP01045223">
    <property type="protein sequence ID" value="ETN98989.1"/>
    <property type="molecule type" value="Genomic_DNA"/>
</dbReference>
<feature type="repeat" description="WD" evidence="3">
    <location>
        <begin position="301"/>
        <end position="354"/>
    </location>
</feature>
<dbReference type="SMART" id="SM00320">
    <property type="entry name" value="WD40"/>
    <property type="match status" value="5"/>
</dbReference>
<dbReference type="CDD" id="cd00200">
    <property type="entry name" value="WD40"/>
    <property type="match status" value="1"/>
</dbReference>
<keyword evidence="2" id="KW-0677">Repeat</keyword>
<evidence type="ECO:0000256" key="3">
    <source>
        <dbReference type="PROSITE-ProRule" id="PRU00221"/>
    </source>
</evidence>
<gene>
    <name evidence="5" type="ORF">RFI_38496</name>
</gene>
<keyword evidence="6" id="KW-1185">Reference proteome</keyword>
<sequence>MTTTSNKKKTSTQLTLVNSISIFQKAKEEIQVIIQHWIRILNIKLGWIHDFDQLVVNYITMIFTFDTFCPSSKLLNTFTGHTGYVNSVDYFTFDNGQFICSGSSDKTVRMWDVDNNKQIQSFNGHSDTVNCVKFSQYIIIIIIVMSFVLHRMTKLFVFGISNIIDNCKHSMNTLNGLAVLNFHHLIMVDIYVLDLLMILSVYGMLKHPNYYIFTVDIHILSNNIGVIGGNGYTICSGSWDDTIRIWDIETTKQSIILEGHENWIIAVKYGSNELANTVLSGSFDSSICLWDIRSGQRIQVFNGHTNYVHAVEYSPFVIKNSSETVNGNSNVICSGSSDNTIRFWDIRSNKNELYVIKGDGEDNGIFCLKFIPLKKQEKKKEKQ</sequence>
<feature type="repeat" description="WD" evidence="3">
    <location>
        <begin position="257"/>
        <end position="300"/>
    </location>
</feature>
<dbReference type="OrthoDB" id="2096344at2759"/>
<dbReference type="InterPro" id="IPR036322">
    <property type="entry name" value="WD40_repeat_dom_sf"/>
</dbReference>
<dbReference type="PROSITE" id="PS00678">
    <property type="entry name" value="WD_REPEATS_1"/>
    <property type="match status" value="3"/>
</dbReference>
<feature type="transmembrane region" description="Helical" evidence="4">
    <location>
        <begin position="184"/>
        <end position="205"/>
    </location>
</feature>
<dbReference type="PANTHER" id="PTHR22847">
    <property type="entry name" value="WD40 REPEAT PROTEIN"/>
    <property type="match status" value="1"/>
</dbReference>
<dbReference type="Pfam" id="PF00400">
    <property type="entry name" value="WD40"/>
    <property type="match status" value="5"/>
</dbReference>
<keyword evidence="4" id="KW-1133">Transmembrane helix</keyword>
<dbReference type="Proteomes" id="UP000023152">
    <property type="component" value="Unassembled WGS sequence"/>
</dbReference>
<comment type="caution">
    <text evidence="5">The sequence shown here is derived from an EMBL/GenBank/DDBJ whole genome shotgun (WGS) entry which is preliminary data.</text>
</comment>
<dbReference type="GO" id="GO:1990234">
    <property type="term" value="C:transferase complex"/>
    <property type="evidence" value="ECO:0007669"/>
    <property type="project" value="UniProtKB-ARBA"/>
</dbReference>
<evidence type="ECO:0000313" key="6">
    <source>
        <dbReference type="Proteomes" id="UP000023152"/>
    </source>
</evidence>
<evidence type="ECO:0000256" key="4">
    <source>
        <dbReference type="SAM" id="Phobius"/>
    </source>
</evidence>
<protein>
    <submittedName>
        <fullName evidence="5">WD-repeat protein</fullName>
    </submittedName>
</protein>